<evidence type="ECO:0000313" key="11">
    <source>
        <dbReference type="Proteomes" id="UP000019377"/>
    </source>
</evidence>
<dbReference type="GO" id="GO:0016491">
    <property type="term" value="F:oxidoreductase activity"/>
    <property type="evidence" value="ECO:0007669"/>
    <property type="project" value="UniProtKB-KW"/>
</dbReference>
<evidence type="ECO:0000256" key="6">
    <source>
        <dbReference type="ARBA" id="ARBA00023098"/>
    </source>
</evidence>
<evidence type="ECO:0000256" key="1">
    <source>
        <dbReference type="ARBA" id="ARBA00005194"/>
    </source>
</evidence>
<organism evidence="10 11">
    <name type="scientific">Kalmanozyma brasiliensis (strain GHG001)</name>
    <name type="common">Yeast</name>
    <name type="synonym">Pseudozyma brasiliensis</name>
    <dbReference type="NCBI Taxonomy" id="1365824"/>
    <lineage>
        <taxon>Eukaryota</taxon>
        <taxon>Fungi</taxon>
        <taxon>Dikarya</taxon>
        <taxon>Basidiomycota</taxon>
        <taxon>Ustilaginomycotina</taxon>
        <taxon>Ustilaginomycetes</taxon>
        <taxon>Ustilaginales</taxon>
        <taxon>Ustilaginaceae</taxon>
        <taxon>Kalmanozyma</taxon>
    </lineage>
</organism>
<dbReference type="GO" id="GO:0030497">
    <property type="term" value="P:fatty acid elongation"/>
    <property type="evidence" value="ECO:0007669"/>
    <property type="project" value="TreeGrafter"/>
</dbReference>
<dbReference type="SUPFAM" id="SSF51735">
    <property type="entry name" value="NAD(P)-binding Rossmann-fold domains"/>
    <property type="match status" value="1"/>
</dbReference>
<name>V5EUA3_KALBG</name>
<keyword evidence="6" id="KW-0443">Lipid metabolism</keyword>
<keyword evidence="3" id="KW-0276">Fatty acid metabolism</keyword>
<dbReference type="PROSITE" id="PS00061">
    <property type="entry name" value="ADH_SHORT"/>
    <property type="match status" value="1"/>
</dbReference>
<dbReference type="InterPro" id="IPR020904">
    <property type="entry name" value="Sc_DH/Rdtase_CS"/>
</dbReference>
<keyword evidence="7" id="KW-0275">Fatty acid biosynthesis</keyword>
<keyword evidence="4" id="KW-0521">NADP</keyword>
<dbReference type="Pfam" id="PF00106">
    <property type="entry name" value="adh_short"/>
    <property type="match status" value="1"/>
</dbReference>
<dbReference type="PRINTS" id="PR00081">
    <property type="entry name" value="GDHRDH"/>
</dbReference>
<dbReference type="OrthoDB" id="3359223at2759"/>
<dbReference type="InterPro" id="IPR002347">
    <property type="entry name" value="SDR_fam"/>
</dbReference>
<evidence type="ECO:0000256" key="2">
    <source>
        <dbReference type="ARBA" id="ARBA00022516"/>
    </source>
</evidence>
<comment type="pathway">
    <text evidence="1">Lipid metabolism; fatty acid biosynthesis.</text>
</comment>
<dbReference type="GO" id="GO:0005783">
    <property type="term" value="C:endoplasmic reticulum"/>
    <property type="evidence" value="ECO:0007669"/>
    <property type="project" value="TreeGrafter"/>
</dbReference>
<proteinExistence type="inferred from homology"/>
<gene>
    <name evidence="10" type="ORF">PSEUBRA_SCAF5g02503</name>
</gene>
<evidence type="ECO:0000256" key="4">
    <source>
        <dbReference type="ARBA" id="ARBA00022857"/>
    </source>
</evidence>
<dbReference type="PIRSF" id="PIRSF000126">
    <property type="entry name" value="11-beta-HSD1"/>
    <property type="match status" value="1"/>
</dbReference>
<evidence type="ECO:0000256" key="5">
    <source>
        <dbReference type="ARBA" id="ARBA00023002"/>
    </source>
</evidence>
<feature type="domain" description="Ketoreductase" evidence="9">
    <location>
        <begin position="9"/>
        <end position="159"/>
    </location>
</feature>
<evidence type="ECO:0000256" key="7">
    <source>
        <dbReference type="ARBA" id="ARBA00023160"/>
    </source>
</evidence>
<keyword evidence="5" id="KW-0560">Oxidoreductase</keyword>
<dbReference type="InterPro" id="IPR036291">
    <property type="entry name" value="NAD(P)-bd_dom_sf"/>
</dbReference>
<sequence>MNKVDYSTSTALITGPTSGIGRSIAFEIVSKGIARLVLVGRQQSKLDQTADELRQKCSARQEIRTILADLTEREAGANVQSKVDEWGWSIDILINNAGVARKASFASKDDNALDCVDTLVRIVIDLSSRFLPGMLERRRGGLLNIGSTAAYQPVPWTATYAACKAFLLSWSQAVRQENLESGVRIACIVPGITKTNLNGQGGGEVRGLLDYVGIHKSDDVAKAALDAFERNSAAKILGLNNQLLRLSGVPVPASVMARVVATSRGAPVA</sequence>
<dbReference type="Gene3D" id="3.40.50.720">
    <property type="entry name" value="NAD(P)-binding Rossmann-like Domain"/>
    <property type="match status" value="1"/>
</dbReference>
<keyword evidence="11" id="KW-1185">Reference proteome</keyword>
<dbReference type="PANTHER" id="PTHR43086:SF2">
    <property type="entry name" value="HYDROXYSTEROID DEHYDROGENASE-LIKE PROTEIN 1"/>
    <property type="match status" value="1"/>
</dbReference>
<protein>
    <recommendedName>
        <fullName evidence="9">Ketoreductase domain-containing protein</fullName>
    </recommendedName>
</protein>
<dbReference type="PRINTS" id="PR00080">
    <property type="entry name" value="SDRFAMILY"/>
</dbReference>
<dbReference type="GeneID" id="27421484"/>
<dbReference type="RefSeq" id="XP_016290658.1">
    <property type="nucleotide sequence ID" value="XM_016438788.1"/>
</dbReference>
<dbReference type="Proteomes" id="UP000019377">
    <property type="component" value="Unassembled WGS sequence"/>
</dbReference>
<dbReference type="HOGENOM" id="CLU_010194_2_1_1"/>
<dbReference type="STRING" id="1365824.V5EUA3"/>
<dbReference type="PANTHER" id="PTHR43086">
    <property type="entry name" value="VERY-LONG-CHAIN 3-OXOOACYL-COA REDUCTASE"/>
    <property type="match status" value="1"/>
</dbReference>
<evidence type="ECO:0000256" key="3">
    <source>
        <dbReference type="ARBA" id="ARBA00022832"/>
    </source>
</evidence>
<comment type="similarity">
    <text evidence="8">Belongs to the short-chain dehydrogenases/reductases (SDR) family.</text>
</comment>
<reference evidence="11" key="1">
    <citation type="journal article" date="2013" name="Genome Announc.">
        <title>Draft genome sequence of Pseudozyma brasiliensis sp. nov. strain GHG001, a high producer of endo-1,4-xylanase isolated from an insect pest of sugarcane.</title>
        <authorList>
            <person name="Oliveira J.V.D.C."/>
            <person name="dos Santos R.A.C."/>
            <person name="Borges T.A."/>
            <person name="Riano-Pachon D.M."/>
            <person name="Goldman G.H."/>
        </authorList>
    </citation>
    <scope>NUCLEOTIDE SEQUENCE [LARGE SCALE GENOMIC DNA]</scope>
    <source>
        <strain evidence="11">GHG001</strain>
    </source>
</reference>
<dbReference type="SMART" id="SM00822">
    <property type="entry name" value="PKS_KR"/>
    <property type="match status" value="1"/>
</dbReference>
<evidence type="ECO:0000313" key="10">
    <source>
        <dbReference type="EMBL" id="EST05669.1"/>
    </source>
</evidence>
<dbReference type="EMBL" id="KI545891">
    <property type="protein sequence ID" value="EST05669.1"/>
    <property type="molecule type" value="Genomic_DNA"/>
</dbReference>
<dbReference type="InterPro" id="IPR057326">
    <property type="entry name" value="KR_dom"/>
</dbReference>
<dbReference type="AlphaFoldDB" id="V5EUA3"/>
<dbReference type="eggNOG" id="KOG1014">
    <property type="taxonomic scope" value="Eukaryota"/>
</dbReference>
<evidence type="ECO:0000259" key="9">
    <source>
        <dbReference type="SMART" id="SM00822"/>
    </source>
</evidence>
<evidence type="ECO:0000256" key="8">
    <source>
        <dbReference type="RuleBase" id="RU000363"/>
    </source>
</evidence>
<accession>V5EUA3</accession>
<dbReference type="OMA" id="PEFGMSI"/>
<keyword evidence="2" id="KW-0444">Lipid biosynthesis</keyword>